<sequence length="91" mass="10691">MVHILSCGTPRRHRVVVTYPCSSPKYGPEVRQAINDALFTRLYIDQDVTRVDWTTKRQRSTQRRNKQVMALARSQRVPKQNETPKRLVCRP</sequence>
<dbReference type="EMBL" id="BAAAPO010000046">
    <property type="protein sequence ID" value="GAA1804107.1"/>
    <property type="molecule type" value="Genomic_DNA"/>
</dbReference>
<dbReference type="Proteomes" id="UP001499938">
    <property type="component" value="Unassembled WGS sequence"/>
</dbReference>
<evidence type="ECO:0000313" key="3">
    <source>
        <dbReference type="Proteomes" id="UP001499938"/>
    </source>
</evidence>
<protein>
    <recommendedName>
        <fullName evidence="4">Transposase</fullName>
    </recommendedName>
</protein>
<reference evidence="2 3" key="1">
    <citation type="journal article" date="2019" name="Int. J. Syst. Evol. Microbiol.">
        <title>The Global Catalogue of Microorganisms (GCM) 10K type strain sequencing project: providing services to taxonomists for standard genome sequencing and annotation.</title>
        <authorList>
            <consortium name="The Broad Institute Genomics Platform"/>
            <consortium name="The Broad Institute Genome Sequencing Center for Infectious Disease"/>
            <person name="Wu L."/>
            <person name="Ma J."/>
        </authorList>
    </citation>
    <scope>NUCLEOTIDE SEQUENCE [LARGE SCALE GENOMIC DNA]</scope>
    <source>
        <strain evidence="2 3">JCM 15592</strain>
    </source>
</reference>
<organism evidence="2 3">
    <name type="scientific">Nostocoides veronense</name>
    <dbReference type="NCBI Taxonomy" id="330836"/>
    <lineage>
        <taxon>Bacteria</taxon>
        <taxon>Bacillati</taxon>
        <taxon>Actinomycetota</taxon>
        <taxon>Actinomycetes</taxon>
        <taxon>Micrococcales</taxon>
        <taxon>Intrasporangiaceae</taxon>
        <taxon>Nostocoides</taxon>
    </lineage>
</organism>
<comment type="caution">
    <text evidence="2">The sequence shown here is derived from an EMBL/GenBank/DDBJ whole genome shotgun (WGS) entry which is preliminary data.</text>
</comment>
<evidence type="ECO:0000256" key="1">
    <source>
        <dbReference type="SAM" id="MobiDB-lite"/>
    </source>
</evidence>
<evidence type="ECO:0008006" key="4">
    <source>
        <dbReference type="Google" id="ProtNLM"/>
    </source>
</evidence>
<feature type="region of interest" description="Disordered" evidence="1">
    <location>
        <begin position="55"/>
        <end position="91"/>
    </location>
</feature>
<feature type="compositionally biased region" description="Basic residues" evidence="1">
    <location>
        <begin position="56"/>
        <end position="66"/>
    </location>
</feature>
<gene>
    <name evidence="2" type="ORF">GCM10009811_29650</name>
</gene>
<proteinExistence type="predicted"/>
<evidence type="ECO:0000313" key="2">
    <source>
        <dbReference type="EMBL" id="GAA1804107.1"/>
    </source>
</evidence>
<accession>A0ABN2M0X1</accession>
<keyword evidence="3" id="KW-1185">Reference proteome</keyword>
<name>A0ABN2M0X1_9MICO</name>